<keyword evidence="1" id="KW-0472">Membrane</keyword>
<dbReference type="RefSeq" id="WP_152765211.1">
    <property type="nucleotide sequence ID" value="NZ_WHLY01000002.1"/>
</dbReference>
<protein>
    <submittedName>
        <fullName evidence="2">Uncharacterized protein</fullName>
    </submittedName>
</protein>
<organism evidence="2 3">
    <name type="scientific">Salmonirosea aquatica</name>
    <dbReference type="NCBI Taxonomy" id="2654236"/>
    <lineage>
        <taxon>Bacteria</taxon>
        <taxon>Pseudomonadati</taxon>
        <taxon>Bacteroidota</taxon>
        <taxon>Cytophagia</taxon>
        <taxon>Cytophagales</taxon>
        <taxon>Spirosomataceae</taxon>
        <taxon>Salmonirosea</taxon>
    </lineage>
</organism>
<keyword evidence="1" id="KW-1133">Transmembrane helix</keyword>
<feature type="transmembrane region" description="Helical" evidence="1">
    <location>
        <begin position="114"/>
        <end position="139"/>
    </location>
</feature>
<proteinExistence type="predicted"/>
<dbReference type="AlphaFoldDB" id="A0A7C9FFN5"/>
<gene>
    <name evidence="2" type="ORF">GBK04_27140</name>
</gene>
<accession>A0A7C9FFN5</accession>
<dbReference type="EMBL" id="WHLY01000002">
    <property type="protein sequence ID" value="MPR36907.1"/>
    <property type="molecule type" value="Genomic_DNA"/>
</dbReference>
<keyword evidence="3" id="KW-1185">Reference proteome</keyword>
<evidence type="ECO:0000313" key="3">
    <source>
        <dbReference type="Proteomes" id="UP000479293"/>
    </source>
</evidence>
<name>A0A7C9FFN5_9BACT</name>
<dbReference type="Proteomes" id="UP000479293">
    <property type="component" value="Unassembled WGS sequence"/>
</dbReference>
<sequence length="141" mass="16020">MKTLRLLLLLTLFSLLIDCRTVQKVTTRADSTVYRSADSGEQWQREVIREYLPGAVHYDTLWRYDTLHVPQIVRVPAPYPVREIIRESAARQQSQTEEKQVQTETKEKDAHVPLVIQALLLLCGLAVLGAIGLAALTLLRK</sequence>
<comment type="caution">
    <text evidence="2">The sequence shown here is derived from an EMBL/GenBank/DDBJ whole genome shotgun (WGS) entry which is preliminary data.</text>
</comment>
<evidence type="ECO:0000313" key="2">
    <source>
        <dbReference type="EMBL" id="MPR36907.1"/>
    </source>
</evidence>
<reference evidence="2 3" key="1">
    <citation type="submission" date="2019-10" db="EMBL/GenBank/DDBJ databases">
        <title>Draft Genome Sequence of Cytophagaceae sp. SJW1-29.</title>
        <authorList>
            <person name="Choi A."/>
        </authorList>
    </citation>
    <scope>NUCLEOTIDE SEQUENCE [LARGE SCALE GENOMIC DNA]</scope>
    <source>
        <strain evidence="2 3">SJW1-29</strain>
    </source>
</reference>
<evidence type="ECO:0000256" key="1">
    <source>
        <dbReference type="SAM" id="Phobius"/>
    </source>
</evidence>
<keyword evidence="1" id="KW-0812">Transmembrane</keyword>